<dbReference type="PANTHER" id="PTHR36688:SF2">
    <property type="entry name" value="ENDONUCLEASE_EXONUCLEASE_PHOSPHATASE DOMAIN-CONTAINING PROTEIN"/>
    <property type="match status" value="1"/>
</dbReference>
<dbReference type="InterPro" id="IPR043502">
    <property type="entry name" value="DNA/RNA_pol_sf"/>
</dbReference>
<name>A0A069DZL8_9HEMI</name>
<dbReference type="PANTHER" id="PTHR36688">
    <property type="entry name" value="ENDO/EXONUCLEASE/PHOSPHATASE DOMAIN-CONTAINING PROTEIN"/>
    <property type="match status" value="1"/>
</dbReference>
<sequence length="882" mass="101509">LEWNSNSIKNKVHELTQTLSERHIDICCLCETKLNPNQALKIPGYCIYRNDRNTRGGGVAIVIKTGIKHESITLPSTSSVEAVGIKVFFNKMSVVIISCYKPPLRRFSSNDILELLSVHRQVLILGDLNAKHVAWNCSSNNPSGEALLDLSFQHNFVIVTPDIPTHHPPLPRQPSVIDMIIAKNIPNYTFPQSLSLLSSDHNPVSFNILTNYTTLPNVNRLNYRRADWKKFKDIINTNINLHDTLHDFSSIDTAISQFIILINKAAENSIPPVTSQLLHNELPNHIQLLIKIKNAFRHFYQKHRFPVYKKLLNRLQALIHKLILNWRNSKWTKFISNLDYNSNSFWKTVKYFKTPTDPTNTPLIYNNRTYSSDSDKAQIMANYFEQIHIQNDYFGTATQSHKIALTVTKLLTKSFNPMDCRLTTPKEVKSIIRSRRNKTSPGSDGIPNVLLKNIPRKGIVYLTNLFNKMLSLSYFPPAWKTSKVILIRKPGKPPSSPSSYRPISLLSSISKIFEKIILYRFTEHLYSNNILTGEQFGFRPGLSTELQLTRIIDDITCNFHLKKHTGMVLLDIEKAFDTVWHTGLIFRLTEYNFPLYLIKLIHAYLTNRQSYVHFNTASSDPYPVKAGVPQGSILGPILFITYINPIPKLAHVNLALYADDVAIYTHSWRIDTITNRLTTSIDKITKYCTKWKIKINHNKTNAILFTKRRPIINKHTKYNNTIIPWTNSAKYLGVTLDSKLNFTTHVQDKVNSGKMAIRLLFPLLSRDSKMTVRNKLLLYKTVIRPMLLYASSAWSLTCASNIKKLQTIQNKFLRLATDSPRYTKVTHLHQTTSTQTVHNYIYNRLLKLLSSLDCHTNPLCREIANYDRTLTYRHKRITNILR</sequence>
<dbReference type="CDD" id="cd01650">
    <property type="entry name" value="RT_nLTR_like"/>
    <property type="match status" value="1"/>
</dbReference>
<dbReference type="PROSITE" id="PS50878">
    <property type="entry name" value="RT_POL"/>
    <property type="match status" value="1"/>
</dbReference>
<evidence type="ECO:0000259" key="1">
    <source>
        <dbReference type="PROSITE" id="PS50878"/>
    </source>
</evidence>
<dbReference type="InterPro" id="IPR000477">
    <property type="entry name" value="RT_dom"/>
</dbReference>
<feature type="non-terminal residue" evidence="2">
    <location>
        <position position="1"/>
    </location>
</feature>
<reference evidence="2" key="1">
    <citation type="journal article" date="2015" name="J. Med. Entomol.">
        <title>A Deep Insight Into the Sialotranscriptome of the Chagas Disease Vector, Panstrongylus megistus (Hemiptera: Heteroptera).</title>
        <authorList>
            <person name="Ribeiro J.M."/>
            <person name="Schwarz A."/>
            <person name="Francischetti I.M."/>
        </authorList>
    </citation>
    <scope>NUCLEOTIDE SEQUENCE</scope>
    <source>
        <tissue evidence="2">Salivary glands</tissue>
    </source>
</reference>
<dbReference type="InterPro" id="IPR036691">
    <property type="entry name" value="Endo/exonu/phosph_ase_sf"/>
</dbReference>
<feature type="domain" description="Reverse transcriptase" evidence="1">
    <location>
        <begin position="468"/>
        <end position="736"/>
    </location>
</feature>
<organism evidence="2">
    <name type="scientific">Panstrongylus megistus</name>
    <dbReference type="NCBI Taxonomy" id="65343"/>
    <lineage>
        <taxon>Eukaryota</taxon>
        <taxon>Metazoa</taxon>
        <taxon>Ecdysozoa</taxon>
        <taxon>Arthropoda</taxon>
        <taxon>Hexapoda</taxon>
        <taxon>Insecta</taxon>
        <taxon>Pterygota</taxon>
        <taxon>Neoptera</taxon>
        <taxon>Paraneoptera</taxon>
        <taxon>Hemiptera</taxon>
        <taxon>Heteroptera</taxon>
        <taxon>Panheteroptera</taxon>
        <taxon>Cimicomorpha</taxon>
        <taxon>Reduviidae</taxon>
        <taxon>Triatominae</taxon>
        <taxon>Panstrongylus</taxon>
    </lineage>
</organism>
<dbReference type="Pfam" id="PF00078">
    <property type="entry name" value="RVT_1"/>
    <property type="match status" value="1"/>
</dbReference>
<protein>
    <submittedName>
        <fullName evidence="2">Putative reverse transcriptase</fullName>
    </submittedName>
</protein>
<dbReference type="GO" id="GO:0003964">
    <property type="term" value="F:RNA-directed DNA polymerase activity"/>
    <property type="evidence" value="ECO:0007669"/>
    <property type="project" value="UniProtKB-KW"/>
</dbReference>
<proteinExistence type="evidence at transcript level"/>
<keyword evidence="2" id="KW-0808">Transferase</keyword>
<dbReference type="Pfam" id="PF03372">
    <property type="entry name" value="Exo_endo_phos"/>
    <property type="match status" value="1"/>
</dbReference>
<dbReference type="AlphaFoldDB" id="A0A069DZL8"/>
<dbReference type="SUPFAM" id="SSF56672">
    <property type="entry name" value="DNA/RNA polymerases"/>
    <property type="match status" value="1"/>
</dbReference>
<accession>A0A069DZL8</accession>
<dbReference type="SUPFAM" id="SSF56219">
    <property type="entry name" value="DNase I-like"/>
    <property type="match status" value="1"/>
</dbReference>
<evidence type="ECO:0000313" key="2">
    <source>
        <dbReference type="EMBL" id="JAC88474.1"/>
    </source>
</evidence>
<keyword evidence="2" id="KW-0548">Nucleotidyltransferase</keyword>
<keyword evidence="2" id="KW-0695">RNA-directed DNA polymerase</keyword>
<dbReference type="EMBL" id="GBGD01000415">
    <property type="protein sequence ID" value="JAC88474.1"/>
    <property type="molecule type" value="mRNA"/>
</dbReference>
<dbReference type="Gene3D" id="3.60.10.10">
    <property type="entry name" value="Endonuclease/exonuclease/phosphatase"/>
    <property type="match status" value="1"/>
</dbReference>
<dbReference type="InterPro" id="IPR052560">
    <property type="entry name" value="RdDP_mobile_element"/>
</dbReference>
<dbReference type="InterPro" id="IPR005135">
    <property type="entry name" value="Endo/exonuclease/phosphatase"/>
</dbReference>